<name>A0A173W1H7_9FIRM</name>
<dbReference type="Gene3D" id="1.10.150.130">
    <property type="match status" value="1"/>
</dbReference>
<dbReference type="PaxDb" id="166486-ERS852572_03852"/>
<dbReference type="InterPro" id="IPR010998">
    <property type="entry name" value="Integrase_recombinase_N"/>
</dbReference>
<keyword evidence="1 2" id="KW-0238">DNA-binding</keyword>
<dbReference type="InterPro" id="IPR044068">
    <property type="entry name" value="CB"/>
</dbReference>
<dbReference type="Proteomes" id="UP000095350">
    <property type="component" value="Unassembled WGS sequence"/>
</dbReference>
<sequence>MLLKEEINKYLNYCKFQKELNDKTIKAYKADLEQFITVIGDQL</sequence>
<dbReference type="AlphaFoldDB" id="A0A173W1H7"/>
<gene>
    <name evidence="4" type="ORF">ERS852572_03852</name>
</gene>
<accession>A0A173W1H7</accession>
<dbReference type="EMBL" id="CYXZ01000055">
    <property type="protein sequence ID" value="CUN32215.1"/>
    <property type="molecule type" value="Genomic_DNA"/>
</dbReference>
<dbReference type="RefSeq" id="WP_278335026.1">
    <property type="nucleotide sequence ID" value="NZ_CABIYH010000055.1"/>
</dbReference>
<protein>
    <recommendedName>
        <fullName evidence="3">Core-binding (CB) domain-containing protein</fullName>
    </recommendedName>
</protein>
<evidence type="ECO:0000313" key="4">
    <source>
        <dbReference type="EMBL" id="CUN32215.1"/>
    </source>
</evidence>
<organism evidence="4 5">
    <name type="scientific">Roseburia intestinalis</name>
    <dbReference type="NCBI Taxonomy" id="166486"/>
    <lineage>
        <taxon>Bacteria</taxon>
        <taxon>Bacillati</taxon>
        <taxon>Bacillota</taxon>
        <taxon>Clostridia</taxon>
        <taxon>Lachnospirales</taxon>
        <taxon>Lachnospiraceae</taxon>
        <taxon>Roseburia</taxon>
    </lineage>
</organism>
<reference evidence="4 5" key="1">
    <citation type="submission" date="2015-09" db="EMBL/GenBank/DDBJ databases">
        <authorList>
            <consortium name="Pathogen Informatics"/>
        </authorList>
    </citation>
    <scope>NUCLEOTIDE SEQUENCE [LARGE SCALE GENOMIC DNA]</scope>
    <source>
        <strain evidence="4 5">2789STDY5834960</strain>
    </source>
</reference>
<evidence type="ECO:0000313" key="5">
    <source>
        <dbReference type="Proteomes" id="UP000095350"/>
    </source>
</evidence>
<evidence type="ECO:0000256" key="1">
    <source>
        <dbReference type="ARBA" id="ARBA00023125"/>
    </source>
</evidence>
<evidence type="ECO:0000259" key="3">
    <source>
        <dbReference type="PROSITE" id="PS51900"/>
    </source>
</evidence>
<proteinExistence type="predicted"/>
<dbReference type="PROSITE" id="PS51900">
    <property type="entry name" value="CB"/>
    <property type="match status" value="1"/>
</dbReference>
<evidence type="ECO:0000256" key="2">
    <source>
        <dbReference type="PROSITE-ProRule" id="PRU01248"/>
    </source>
</evidence>
<feature type="domain" description="Core-binding (CB)" evidence="3">
    <location>
        <begin position="1"/>
        <end position="43"/>
    </location>
</feature>
<dbReference type="GO" id="GO:0003677">
    <property type="term" value="F:DNA binding"/>
    <property type="evidence" value="ECO:0007669"/>
    <property type="project" value="UniProtKB-UniRule"/>
</dbReference>